<evidence type="ECO:0000259" key="5">
    <source>
        <dbReference type="PROSITE" id="PS50931"/>
    </source>
</evidence>
<dbReference type="InterPro" id="IPR050950">
    <property type="entry name" value="HTH-type_LysR_regulators"/>
</dbReference>
<evidence type="ECO:0000256" key="1">
    <source>
        <dbReference type="ARBA" id="ARBA00009437"/>
    </source>
</evidence>
<feature type="domain" description="HTH lysR-type" evidence="5">
    <location>
        <begin position="1"/>
        <end position="58"/>
    </location>
</feature>
<dbReference type="RefSeq" id="WP_377914049.1">
    <property type="nucleotide sequence ID" value="NZ_JBHRZT010000032.1"/>
</dbReference>
<evidence type="ECO:0000256" key="3">
    <source>
        <dbReference type="ARBA" id="ARBA00023125"/>
    </source>
</evidence>
<dbReference type="Pfam" id="PF03466">
    <property type="entry name" value="LysR_substrate"/>
    <property type="match status" value="1"/>
</dbReference>
<comment type="caution">
    <text evidence="6">The sequence shown here is derived from an EMBL/GenBank/DDBJ whole genome shotgun (WGS) entry which is preliminary data.</text>
</comment>
<accession>A0ABV8B0Z3</accession>
<comment type="similarity">
    <text evidence="1">Belongs to the LysR transcriptional regulatory family.</text>
</comment>
<dbReference type="InterPro" id="IPR005119">
    <property type="entry name" value="LysR_subst-bd"/>
</dbReference>
<sequence>MELRLLEYFVAVCEELHFTKAAEKLHISQPTLSQQIRILESNLGTPLFQRIGKKVYITQAGQILFQHTQRIFFELNQVRNEINELKDLQRGKITIGCSGNYLLLSSIISFHERYPGIELSVIDTTTEETIEKILNNQFDMGIVFLPIKENQLESRRLFCTELSLAVSAEHEFANAPFIKLENLQSIPIFLLQKKYLIRQDIDNYCRESGFTLKPIVELSDMQSLLQMTLLNKGVTILPTPYLANIDDDRIRQIPIIDPLPKKDVGVVYRKDTFMPSTIKTFIEHLLEDYKV</sequence>
<dbReference type="SUPFAM" id="SSF53850">
    <property type="entry name" value="Periplasmic binding protein-like II"/>
    <property type="match status" value="1"/>
</dbReference>
<organism evidence="6 7">
    <name type="scientific">Bacillus songklensis</name>
    <dbReference type="NCBI Taxonomy" id="1069116"/>
    <lineage>
        <taxon>Bacteria</taxon>
        <taxon>Bacillati</taxon>
        <taxon>Bacillota</taxon>
        <taxon>Bacilli</taxon>
        <taxon>Bacillales</taxon>
        <taxon>Bacillaceae</taxon>
        <taxon>Bacillus</taxon>
    </lineage>
</organism>
<keyword evidence="2" id="KW-0805">Transcription regulation</keyword>
<keyword evidence="4" id="KW-0804">Transcription</keyword>
<dbReference type="PROSITE" id="PS50931">
    <property type="entry name" value="HTH_LYSR"/>
    <property type="match status" value="1"/>
</dbReference>
<dbReference type="PRINTS" id="PR00039">
    <property type="entry name" value="HTHLYSR"/>
</dbReference>
<dbReference type="InterPro" id="IPR036388">
    <property type="entry name" value="WH-like_DNA-bd_sf"/>
</dbReference>
<keyword evidence="3" id="KW-0238">DNA-binding</keyword>
<dbReference type="Gene3D" id="1.10.10.10">
    <property type="entry name" value="Winged helix-like DNA-binding domain superfamily/Winged helix DNA-binding domain"/>
    <property type="match status" value="1"/>
</dbReference>
<dbReference type="Gene3D" id="3.40.190.290">
    <property type="match status" value="1"/>
</dbReference>
<dbReference type="CDD" id="cd05466">
    <property type="entry name" value="PBP2_LTTR_substrate"/>
    <property type="match status" value="1"/>
</dbReference>
<evidence type="ECO:0000256" key="4">
    <source>
        <dbReference type="ARBA" id="ARBA00023163"/>
    </source>
</evidence>
<dbReference type="PANTHER" id="PTHR30419:SF8">
    <property type="entry name" value="NITROGEN ASSIMILATION TRANSCRIPTIONAL ACTIVATOR-RELATED"/>
    <property type="match status" value="1"/>
</dbReference>
<dbReference type="PANTHER" id="PTHR30419">
    <property type="entry name" value="HTH-TYPE TRANSCRIPTIONAL REGULATOR YBHD"/>
    <property type="match status" value="1"/>
</dbReference>
<evidence type="ECO:0000313" key="6">
    <source>
        <dbReference type="EMBL" id="MFC3883505.1"/>
    </source>
</evidence>
<evidence type="ECO:0000313" key="7">
    <source>
        <dbReference type="Proteomes" id="UP001595752"/>
    </source>
</evidence>
<dbReference type="EMBL" id="JBHRZT010000032">
    <property type="protein sequence ID" value="MFC3883505.1"/>
    <property type="molecule type" value="Genomic_DNA"/>
</dbReference>
<dbReference type="Proteomes" id="UP001595752">
    <property type="component" value="Unassembled WGS sequence"/>
</dbReference>
<evidence type="ECO:0000256" key="2">
    <source>
        <dbReference type="ARBA" id="ARBA00023015"/>
    </source>
</evidence>
<proteinExistence type="inferred from homology"/>
<dbReference type="InterPro" id="IPR036390">
    <property type="entry name" value="WH_DNA-bd_sf"/>
</dbReference>
<dbReference type="Pfam" id="PF00126">
    <property type="entry name" value="HTH_1"/>
    <property type="match status" value="1"/>
</dbReference>
<reference evidence="7" key="1">
    <citation type="journal article" date="2019" name="Int. J. Syst. Evol. Microbiol.">
        <title>The Global Catalogue of Microorganisms (GCM) 10K type strain sequencing project: providing services to taxonomists for standard genome sequencing and annotation.</title>
        <authorList>
            <consortium name="The Broad Institute Genomics Platform"/>
            <consortium name="The Broad Institute Genome Sequencing Center for Infectious Disease"/>
            <person name="Wu L."/>
            <person name="Ma J."/>
        </authorList>
    </citation>
    <scope>NUCLEOTIDE SEQUENCE [LARGE SCALE GENOMIC DNA]</scope>
    <source>
        <strain evidence="7">CCUG 61889</strain>
    </source>
</reference>
<protein>
    <submittedName>
        <fullName evidence="6">LysR family transcriptional regulator</fullName>
    </submittedName>
</protein>
<keyword evidence="7" id="KW-1185">Reference proteome</keyword>
<dbReference type="InterPro" id="IPR000847">
    <property type="entry name" value="LysR_HTH_N"/>
</dbReference>
<gene>
    <name evidence="6" type="ORF">ACFOU2_08290</name>
</gene>
<name>A0ABV8B0Z3_9BACI</name>
<dbReference type="SUPFAM" id="SSF46785">
    <property type="entry name" value="Winged helix' DNA-binding domain"/>
    <property type="match status" value="1"/>
</dbReference>